<dbReference type="InterPro" id="IPR000878">
    <property type="entry name" value="4pyrrol_Mease"/>
</dbReference>
<dbReference type="InterPro" id="IPR014777">
    <property type="entry name" value="4pyrrole_Mease_sub1"/>
</dbReference>
<keyword evidence="2 6" id="KW-0698">rRNA processing</keyword>
<dbReference type="PIRSF" id="PIRSF005917">
    <property type="entry name" value="MTase_YraL"/>
    <property type="match status" value="1"/>
</dbReference>
<evidence type="ECO:0000313" key="9">
    <source>
        <dbReference type="Proteomes" id="UP000257323"/>
    </source>
</evidence>
<keyword evidence="3 6" id="KW-0489">Methyltransferase</keyword>
<evidence type="ECO:0000313" key="8">
    <source>
        <dbReference type="EMBL" id="RFT16985.1"/>
    </source>
</evidence>
<dbReference type="EC" id="2.1.1.198" evidence="6"/>
<dbReference type="Gene3D" id="3.30.950.10">
    <property type="entry name" value="Methyltransferase, Cobalt-precorrin-4 Transmethylase, Domain 2"/>
    <property type="match status" value="1"/>
</dbReference>
<keyword evidence="4 6" id="KW-0808">Transferase</keyword>
<dbReference type="InterPro" id="IPR035996">
    <property type="entry name" value="4pyrrol_Methylase_sf"/>
</dbReference>
<dbReference type="Proteomes" id="UP000257323">
    <property type="component" value="Unassembled WGS sequence"/>
</dbReference>
<name>A0A3E2BQG6_9BACT</name>
<comment type="function">
    <text evidence="6">Catalyzes the 2'-O-methylation of the ribose of cytidine 1402 (C1402) in 16S rRNA.</text>
</comment>
<evidence type="ECO:0000256" key="4">
    <source>
        <dbReference type="ARBA" id="ARBA00022679"/>
    </source>
</evidence>
<evidence type="ECO:0000256" key="6">
    <source>
        <dbReference type="HAMAP-Rule" id="MF_01877"/>
    </source>
</evidence>
<gene>
    <name evidence="6" type="primary">rsmI</name>
    <name evidence="8" type="ORF">OP8BY_0927</name>
</gene>
<comment type="similarity">
    <text evidence="6">Belongs to the methyltransferase superfamily. RsmI family.</text>
</comment>
<protein>
    <recommendedName>
        <fullName evidence="6">Ribosomal RNA small subunit methyltransferase I</fullName>
        <ecNumber evidence="6">2.1.1.198</ecNumber>
    </recommendedName>
    <alternativeName>
        <fullName evidence="6">16S rRNA 2'-O-ribose C1402 methyltransferase</fullName>
    </alternativeName>
    <alternativeName>
        <fullName evidence="6">rRNA (cytidine-2'-O-)-methyltransferase RsmI</fullName>
    </alternativeName>
</protein>
<feature type="domain" description="Tetrapyrrole methylase" evidence="7">
    <location>
        <begin position="7"/>
        <end position="205"/>
    </location>
</feature>
<dbReference type="PANTHER" id="PTHR46111:SF1">
    <property type="entry name" value="RIBOSOMAL RNA SMALL SUBUNIT METHYLTRANSFERASE I"/>
    <property type="match status" value="1"/>
</dbReference>
<evidence type="ECO:0000256" key="3">
    <source>
        <dbReference type="ARBA" id="ARBA00022603"/>
    </source>
</evidence>
<comment type="caution">
    <text evidence="8">The sequence shown here is derived from an EMBL/GenBank/DDBJ whole genome shotgun (WGS) entry which is preliminary data.</text>
</comment>
<dbReference type="AlphaFoldDB" id="A0A3E2BQG6"/>
<dbReference type="Pfam" id="PF00590">
    <property type="entry name" value="TP_methylase"/>
    <property type="match status" value="1"/>
</dbReference>
<dbReference type="EMBL" id="QUAH01000001">
    <property type="protein sequence ID" value="RFT16985.1"/>
    <property type="molecule type" value="Genomic_DNA"/>
</dbReference>
<dbReference type="PANTHER" id="PTHR46111">
    <property type="entry name" value="RIBOSOMAL RNA SMALL SUBUNIT METHYLTRANSFERASE I"/>
    <property type="match status" value="1"/>
</dbReference>
<proteinExistence type="inferred from homology"/>
<dbReference type="GO" id="GO:0005737">
    <property type="term" value="C:cytoplasm"/>
    <property type="evidence" value="ECO:0007669"/>
    <property type="project" value="UniProtKB-SubCell"/>
</dbReference>
<evidence type="ECO:0000256" key="2">
    <source>
        <dbReference type="ARBA" id="ARBA00022552"/>
    </source>
</evidence>
<dbReference type="Gene3D" id="3.40.1010.10">
    <property type="entry name" value="Cobalt-precorrin-4 Transmethylase, Domain 1"/>
    <property type="match status" value="1"/>
</dbReference>
<evidence type="ECO:0000259" key="7">
    <source>
        <dbReference type="Pfam" id="PF00590"/>
    </source>
</evidence>
<dbReference type="InterPro" id="IPR018063">
    <property type="entry name" value="SAM_MeTrfase_RsmI_CS"/>
</dbReference>
<dbReference type="CDD" id="cd11648">
    <property type="entry name" value="RsmI"/>
    <property type="match status" value="1"/>
</dbReference>
<dbReference type="NCBIfam" id="TIGR00096">
    <property type="entry name" value="16S rRNA (cytidine(1402)-2'-O)-methyltransferase"/>
    <property type="match status" value="1"/>
</dbReference>
<evidence type="ECO:0000256" key="5">
    <source>
        <dbReference type="ARBA" id="ARBA00022691"/>
    </source>
</evidence>
<keyword evidence="5 6" id="KW-0949">S-adenosyl-L-methionine</keyword>
<evidence type="ECO:0000256" key="1">
    <source>
        <dbReference type="ARBA" id="ARBA00022490"/>
    </source>
</evidence>
<dbReference type="FunFam" id="3.40.1010.10:FF:000007">
    <property type="entry name" value="Ribosomal RNA small subunit methyltransferase I"/>
    <property type="match status" value="1"/>
</dbReference>
<comment type="catalytic activity">
    <reaction evidence="6">
        <text>cytidine(1402) in 16S rRNA + S-adenosyl-L-methionine = 2'-O-methylcytidine(1402) in 16S rRNA + S-adenosyl-L-homocysteine + H(+)</text>
        <dbReference type="Rhea" id="RHEA:42924"/>
        <dbReference type="Rhea" id="RHEA-COMP:10285"/>
        <dbReference type="Rhea" id="RHEA-COMP:10286"/>
        <dbReference type="ChEBI" id="CHEBI:15378"/>
        <dbReference type="ChEBI" id="CHEBI:57856"/>
        <dbReference type="ChEBI" id="CHEBI:59789"/>
        <dbReference type="ChEBI" id="CHEBI:74495"/>
        <dbReference type="ChEBI" id="CHEBI:82748"/>
        <dbReference type="EC" id="2.1.1.198"/>
    </reaction>
</comment>
<sequence length="225" mass="24712">MDKKGSLYVVGTPIGNLEDITLRALRVLKEVEIIACEDTRQTIKLLNAYGIKKRLISYFHPRENQKLPEILSWLEAGRDVALVSDAGTPGVSDPGFPLIREAIRRNIRVIPIPGPSALTAALSASGLPTHRVVFAGFPPPKKGSLKNFLARLSEAEGTLVFFLPMRKLKQFLEIAGEVLGPREAVLARELTKIHEEFIRGTVTTLGEAISDDRIKGEATLLIRGK</sequence>
<organism evidence="8 9">
    <name type="scientific">Candidatus Saccharicenans subterraneus</name>
    <dbReference type="NCBI Taxonomy" id="2508984"/>
    <lineage>
        <taxon>Bacteria</taxon>
        <taxon>Candidatus Aminicenantota</taxon>
        <taxon>Candidatus Aminicenantia</taxon>
        <taxon>Candidatus Aminicenantales</taxon>
        <taxon>Candidatus Saccharicenantaceae</taxon>
        <taxon>Candidatus Saccharicenans</taxon>
    </lineage>
</organism>
<dbReference type="PROSITE" id="PS01296">
    <property type="entry name" value="RSMI"/>
    <property type="match status" value="1"/>
</dbReference>
<keyword evidence="1 6" id="KW-0963">Cytoplasm</keyword>
<accession>A0A3E2BQG6</accession>
<reference evidence="8 9" key="1">
    <citation type="submission" date="2018-08" db="EMBL/GenBank/DDBJ databases">
        <title>Genome analysis of the thermophilic bacterium of the candidate phylum Aminicenantes from deep subsurface aquifer revealed its physiology and ecological role.</title>
        <authorList>
            <person name="Kadnikov V.V."/>
            <person name="Mardanov A.V."/>
            <person name="Beletsky A.V."/>
            <person name="Karnachuk O.V."/>
            <person name="Ravin N.V."/>
        </authorList>
    </citation>
    <scope>NUCLEOTIDE SEQUENCE [LARGE SCALE GENOMIC DNA]</scope>
    <source>
        <strain evidence="8">BY38</strain>
    </source>
</reference>
<dbReference type="InterPro" id="IPR008189">
    <property type="entry name" value="rRNA_ssu_MeTfrase_I"/>
</dbReference>
<dbReference type="InterPro" id="IPR014776">
    <property type="entry name" value="4pyrrole_Mease_sub2"/>
</dbReference>
<dbReference type="HAMAP" id="MF_01877">
    <property type="entry name" value="16SrRNA_methyltr_I"/>
    <property type="match status" value="1"/>
</dbReference>
<comment type="subcellular location">
    <subcellularLocation>
        <location evidence="6">Cytoplasm</location>
    </subcellularLocation>
</comment>
<dbReference type="GO" id="GO:0070677">
    <property type="term" value="F:rRNA (cytosine-2'-O-)-methyltransferase activity"/>
    <property type="evidence" value="ECO:0007669"/>
    <property type="project" value="UniProtKB-UniRule"/>
</dbReference>
<dbReference type="SUPFAM" id="SSF53790">
    <property type="entry name" value="Tetrapyrrole methylase"/>
    <property type="match status" value="1"/>
</dbReference>